<dbReference type="OrthoDB" id="194358at2759"/>
<dbReference type="AlphaFoldDB" id="A0A1Y1Y8T1"/>
<keyword evidence="3" id="KW-1185">Reference proteome</keyword>
<proteinExistence type="predicted"/>
<dbReference type="EMBL" id="MCFA01000308">
    <property type="protein sequence ID" value="ORX94422.1"/>
    <property type="molecule type" value="Genomic_DNA"/>
</dbReference>
<reference evidence="2 3" key="1">
    <citation type="submission" date="2016-07" db="EMBL/GenBank/DDBJ databases">
        <title>Pervasive Adenine N6-methylation of Active Genes in Fungi.</title>
        <authorList>
            <consortium name="DOE Joint Genome Institute"/>
            <person name="Mondo S.J."/>
            <person name="Dannebaum R.O."/>
            <person name="Kuo R.C."/>
            <person name="Labutti K."/>
            <person name="Haridas S."/>
            <person name="Kuo A."/>
            <person name="Salamov A."/>
            <person name="Ahrendt S.R."/>
            <person name="Lipzen A."/>
            <person name="Sullivan W."/>
            <person name="Andreopoulos W.B."/>
            <person name="Clum A."/>
            <person name="Lindquist E."/>
            <person name="Daum C."/>
            <person name="Ramamoorthy G.K."/>
            <person name="Gryganskyi A."/>
            <person name="Culley D."/>
            <person name="Magnuson J.K."/>
            <person name="James T.Y."/>
            <person name="O'Malley M.A."/>
            <person name="Stajich J.E."/>
            <person name="Spatafora J.W."/>
            <person name="Visel A."/>
            <person name="Grigoriev I.V."/>
        </authorList>
    </citation>
    <scope>NUCLEOTIDE SEQUENCE [LARGE SCALE GENOMIC DNA]</scope>
    <source>
        <strain evidence="2 3">CBS 115471</strain>
    </source>
</reference>
<dbReference type="PANTHER" id="PTHR38788:SF3">
    <property type="entry name" value="CLR5 DOMAIN-CONTAINING PROTEIN"/>
    <property type="match status" value="1"/>
</dbReference>
<accession>A0A1Y1Y8T1</accession>
<name>A0A1Y1Y8T1_9PLEO</name>
<comment type="caution">
    <text evidence="2">The sequence shown here is derived from an EMBL/GenBank/DDBJ whole genome shotgun (WGS) entry which is preliminary data.</text>
</comment>
<protein>
    <recommendedName>
        <fullName evidence="1">Clr5 domain-containing protein</fullName>
    </recommendedName>
</protein>
<feature type="domain" description="Clr5" evidence="1">
    <location>
        <begin position="28"/>
        <end position="80"/>
    </location>
</feature>
<dbReference type="Proteomes" id="UP000193144">
    <property type="component" value="Unassembled WGS sequence"/>
</dbReference>
<gene>
    <name evidence="2" type="ORF">BCR34DRAFT_608269</name>
</gene>
<evidence type="ECO:0000259" key="1">
    <source>
        <dbReference type="Pfam" id="PF14420"/>
    </source>
</evidence>
<dbReference type="InterPro" id="IPR025676">
    <property type="entry name" value="Clr5_dom"/>
</dbReference>
<sequence length="523" mass="59406">MTVSMLAPRLCDSRTVVPKPQLVLGYIEKEWEVLRPELEQLYVHKRWKLRHLMQYMESNYGFKATEQMYKKRFAKWGFMKNSKRSTAALSTGKPKIECKRIANKLTSQVKEMVSISNVPGLCLPEELILSLLNTVRIWSLAFFESAHCREEFMDIPPLPAIKERASNIKRFSFALKLAMDLLDRGHGILAGRMVRKGFLLAEQILVLDGPALMWNLLEIMHHMMTQGHMQLFHTLLAHFSALADGHMAENHPLRAFLRGLRAFVGTMAAIDPWNHPKSLVPLLERVWILNAEILFAHFDIRLFQFYCHVLWESCSIGPPASIVFQRMEIQHVITVAETMVCETDFPTTPKEADWKIQPDLTPRVDASPPRDLEMIRMSSIAKLRQYGKVLVNQGASYRGDTAVLLPLLASLTTVLRLENFPGPLQSRMDAGRLACMISALVDLDIKQAGGSLGALLNSVEQLRALVDLRVHCDGEEDPHVVRDMWLLQEALMVAGEHNEAQEVQRKAYLRIEKCVADIPVDSA</sequence>
<dbReference type="PANTHER" id="PTHR38788">
    <property type="entry name" value="CLR5 DOMAIN-CONTAINING PROTEIN"/>
    <property type="match status" value="1"/>
</dbReference>
<evidence type="ECO:0000313" key="3">
    <source>
        <dbReference type="Proteomes" id="UP000193144"/>
    </source>
</evidence>
<organism evidence="2 3">
    <name type="scientific">Clohesyomyces aquaticus</name>
    <dbReference type="NCBI Taxonomy" id="1231657"/>
    <lineage>
        <taxon>Eukaryota</taxon>
        <taxon>Fungi</taxon>
        <taxon>Dikarya</taxon>
        <taxon>Ascomycota</taxon>
        <taxon>Pezizomycotina</taxon>
        <taxon>Dothideomycetes</taxon>
        <taxon>Pleosporomycetidae</taxon>
        <taxon>Pleosporales</taxon>
        <taxon>Lindgomycetaceae</taxon>
        <taxon>Clohesyomyces</taxon>
    </lineage>
</organism>
<evidence type="ECO:0000313" key="2">
    <source>
        <dbReference type="EMBL" id="ORX94422.1"/>
    </source>
</evidence>
<dbReference type="Pfam" id="PF14420">
    <property type="entry name" value="Clr5"/>
    <property type="match status" value="1"/>
</dbReference>